<dbReference type="SMART" id="SM00823">
    <property type="entry name" value="PKS_PP"/>
    <property type="match status" value="1"/>
</dbReference>
<dbReference type="PANTHER" id="PTHR43775">
    <property type="entry name" value="FATTY ACID SYNTHASE"/>
    <property type="match status" value="1"/>
</dbReference>
<dbReference type="PANTHER" id="PTHR43775:SF29">
    <property type="entry name" value="ASPERFURANONE POLYKETIDE SYNTHASE AFOG-RELATED"/>
    <property type="match status" value="1"/>
</dbReference>
<evidence type="ECO:0000259" key="3">
    <source>
        <dbReference type="PROSITE" id="PS50075"/>
    </source>
</evidence>
<proteinExistence type="predicted"/>
<dbReference type="EMBL" id="JAVHNQ010000008">
    <property type="protein sequence ID" value="KAK6340781.1"/>
    <property type="molecule type" value="Genomic_DNA"/>
</dbReference>
<dbReference type="InterPro" id="IPR050091">
    <property type="entry name" value="PKS_NRPS_Biosynth_Enz"/>
</dbReference>
<dbReference type="InterPro" id="IPR020806">
    <property type="entry name" value="PKS_PP-bd"/>
</dbReference>
<dbReference type="InterPro" id="IPR036736">
    <property type="entry name" value="ACP-like_sf"/>
</dbReference>
<evidence type="ECO:0000256" key="2">
    <source>
        <dbReference type="ARBA" id="ARBA00022553"/>
    </source>
</evidence>
<dbReference type="Pfam" id="PF08659">
    <property type="entry name" value="KR"/>
    <property type="match status" value="1"/>
</dbReference>
<feature type="domain" description="Carrier" evidence="3">
    <location>
        <begin position="191"/>
        <end position="271"/>
    </location>
</feature>
<dbReference type="InterPro" id="IPR009081">
    <property type="entry name" value="PP-bd_ACP"/>
</dbReference>
<dbReference type="Gene3D" id="3.40.50.720">
    <property type="entry name" value="NAD(P)-binding Rossmann-like Domain"/>
    <property type="match status" value="1"/>
</dbReference>
<dbReference type="PROSITE" id="PS50075">
    <property type="entry name" value="CARRIER"/>
    <property type="match status" value="1"/>
</dbReference>
<dbReference type="InterPro" id="IPR006162">
    <property type="entry name" value="Ppantetheine_attach_site"/>
</dbReference>
<dbReference type="AlphaFoldDB" id="A0AAV9UIA1"/>
<gene>
    <name evidence="4" type="primary">PKS5_2</name>
    <name evidence="4" type="ORF">TWF696_009101</name>
</gene>
<keyword evidence="1" id="KW-0596">Phosphopantetheine</keyword>
<dbReference type="Gene3D" id="1.10.1200.10">
    <property type="entry name" value="ACP-like"/>
    <property type="match status" value="1"/>
</dbReference>
<dbReference type="GO" id="GO:0044550">
    <property type="term" value="P:secondary metabolite biosynthetic process"/>
    <property type="evidence" value="ECO:0007669"/>
    <property type="project" value="TreeGrafter"/>
</dbReference>
<comment type="caution">
    <text evidence="4">The sequence shown here is derived from an EMBL/GenBank/DDBJ whole genome shotgun (WGS) entry which is preliminary data.</text>
</comment>
<dbReference type="InterPro" id="IPR013968">
    <property type="entry name" value="PKS_KR"/>
</dbReference>
<reference evidence="4 5" key="1">
    <citation type="submission" date="2019-10" db="EMBL/GenBank/DDBJ databases">
        <authorList>
            <person name="Palmer J.M."/>
        </authorList>
    </citation>
    <scope>NUCLEOTIDE SEQUENCE [LARGE SCALE GENOMIC DNA]</scope>
    <source>
        <strain evidence="4 5">TWF696</strain>
    </source>
</reference>
<keyword evidence="2" id="KW-0597">Phosphoprotein</keyword>
<dbReference type="GO" id="GO:0006633">
    <property type="term" value="P:fatty acid biosynthetic process"/>
    <property type="evidence" value="ECO:0007669"/>
    <property type="project" value="TreeGrafter"/>
</dbReference>
<dbReference type="InterPro" id="IPR036291">
    <property type="entry name" value="NAD(P)-bd_dom_sf"/>
</dbReference>
<dbReference type="SUPFAM" id="SSF47336">
    <property type="entry name" value="ACP-like"/>
    <property type="match status" value="1"/>
</dbReference>
<evidence type="ECO:0000256" key="1">
    <source>
        <dbReference type="ARBA" id="ARBA00022450"/>
    </source>
</evidence>
<accession>A0AAV9UIA1</accession>
<dbReference type="GO" id="GO:0004312">
    <property type="term" value="F:fatty acid synthase activity"/>
    <property type="evidence" value="ECO:0007669"/>
    <property type="project" value="TreeGrafter"/>
</dbReference>
<dbReference type="GO" id="GO:0031177">
    <property type="term" value="F:phosphopantetheine binding"/>
    <property type="evidence" value="ECO:0007669"/>
    <property type="project" value="InterPro"/>
</dbReference>
<evidence type="ECO:0000313" key="5">
    <source>
        <dbReference type="Proteomes" id="UP001375240"/>
    </source>
</evidence>
<protein>
    <submittedName>
        <fullName evidence="4">Polyketide synthase</fullName>
    </submittedName>
</protein>
<keyword evidence="5" id="KW-1185">Reference proteome</keyword>
<dbReference type="Pfam" id="PF00550">
    <property type="entry name" value="PP-binding"/>
    <property type="match status" value="1"/>
</dbReference>
<name>A0AAV9UIA1_9PEZI</name>
<dbReference type="SMART" id="SM00822">
    <property type="entry name" value="PKS_KR"/>
    <property type="match status" value="1"/>
</dbReference>
<dbReference type="PROSITE" id="PS00012">
    <property type="entry name" value="PHOSPHOPANTETHEINE"/>
    <property type="match status" value="1"/>
</dbReference>
<evidence type="ECO:0000313" key="4">
    <source>
        <dbReference type="EMBL" id="KAK6340781.1"/>
    </source>
</evidence>
<sequence length="278" mass="30552">MSLSEWNQALAPKVSGSWNLHSLLPKDLDFFILLSSIQGILGARTQGNYAAGNTYMDALAEVRISQGLKAVSLQLGLMDTDGYLAAAEHQDEKRMMLAQNTYVPIQRSEFRALLERYCDPTLTLGPDEARVALGIKLLHINPELDPLGTSWGRDPIFQNLRRLTDDVATDGVRTTGKETASLLAAARSDDEAAEVVVKALTERLASIVYAKAADADNIDRNRPVQAYGVDSLQTMELRSWVLKTFRSDVPTFEILGAQSLNALALVIAERSTLRMKCT</sequence>
<dbReference type="SUPFAM" id="SSF51735">
    <property type="entry name" value="NAD(P)-binding Rossmann-fold domains"/>
    <property type="match status" value="1"/>
</dbReference>
<dbReference type="Proteomes" id="UP001375240">
    <property type="component" value="Unassembled WGS sequence"/>
</dbReference>
<organism evidence="4 5">
    <name type="scientific">Orbilia brochopaga</name>
    <dbReference type="NCBI Taxonomy" id="3140254"/>
    <lineage>
        <taxon>Eukaryota</taxon>
        <taxon>Fungi</taxon>
        <taxon>Dikarya</taxon>
        <taxon>Ascomycota</taxon>
        <taxon>Pezizomycotina</taxon>
        <taxon>Orbiliomycetes</taxon>
        <taxon>Orbiliales</taxon>
        <taxon>Orbiliaceae</taxon>
        <taxon>Orbilia</taxon>
    </lineage>
</organism>
<dbReference type="InterPro" id="IPR057326">
    <property type="entry name" value="KR_dom"/>
</dbReference>